<evidence type="ECO:0000313" key="3">
    <source>
        <dbReference type="EMBL" id="GBG30138.1"/>
    </source>
</evidence>
<feature type="coiled-coil region" evidence="1">
    <location>
        <begin position="34"/>
        <end position="68"/>
    </location>
</feature>
<feature type="region of interest" description="Disordered" evidence="2">
    <location>
        <begin position="321"/>
        <end position="384"/>
    </location>
</feature>
<feature type="compositionally biased region" description="Acidic residues" evidence="2">
    <location>
        <begin position="323"/>
        <end position="343"/>
    </location>
</feature>
<evidence type="ECO:0000256" key="2">
    <source>
        <dbReference type="SAM" id="MobiDB-lite"/>
    </source>
</evidence>
<evidence type="ECO:0000313" key="4">
    <source>
        <dbReference type="Proteomes" id="UP000241890"/>
    </source>
</evidence>
<dbReference type="OrthoDB" id="17317at2759"/>
<dbReference type="PANTHER" id="PTHR34560:SF1">
    <property type="entry name" value="START DOMAIN-CONTAINING PROTEIN"/>
    <property type="match status" value="1"/>
</dbReference>
<organism evidence="3 4">
    <name type="scientific">Hondaea fermentalgiana</name>
    <dbReference type="NCBI Taxonomy" id="2315210"/>
    <lineage>
        <taxon>Eukaryota</taxon>
        <taxon>Sar</taxon>
        <taxon>Stramenopiles</taxon>
        <taxon>Bigyra</taxon>
        <taxon>Labyrinthulomycetes</taxon>
        <taxon>Thraustochytrida</taxon>
        <taxon>Thraustochytriidae</taxon>
        <taxon>Hondaea</taxon>
    </lineage>
</organism>
<accession>A0A2R5GK85</accession>
<dbReference type="InterPro" id="IPR023393">
    <property type="entry name" value="START-like_dom_sf"/>
</dbReference>
<sequence>MASAWEAFDKAVELDKPYEAERCANELEAIASTNHEAAQELDKRKDAVQRVREDVEEVTRLLSEIKSDEGWTKSYDKKGITVHFKKQEGTPFLVTKAAKVFPAVPGKPITYTFMALVSLFAEVELMPKYFPRGLMKTHETLKEETKFSRFTRIRIHPPMLMPISNREAIIEGKGFDMTERSAMCIAFKTLAQDFSRDGFTVPEPGSGYTRMELSGAYYVEIRPDGSCLFENIQFLDLKLSFVPPMILNALSKGALPVEFMNNLTKQVQSYENSDWEIRVARRPQIYEDVRIRLEAVLTSMNRAASSGEHDEEDDNATYYTAQDADEDEILDENDREEVEDDLVDDRSVGQSAERERQEGKRVSRRESEEDVQSDLDEDEREKDINAPPERKLRWGLRGVLQSVLEFVIPEDEADEYADKATAWIEPVDRRCSVDGAAIVILVDGT</sequence>
<keyword evidence="4" id="KW-1185">Reference proteome</keyword>
<gene>
    <name evidence="3" type="ORF">FCC1311_063582</name>
</gene>
<dbReference type="Gene3D" id="3.30.530.20">
    <property type="match status" value="1"/>
</dbReference>
<keyword evidence="1" id="KW-0175">Coiled coil</keyword>
<proteinExistence type="predicted"/>
<dbReference type="Proteomes" id="UP000241890">
    <property type="component" value="Unassembled WGS sequence"/>
</dbReference>
<reference evidence="3 4" key="1">
    <citation type="submission" date="2017-12" db="EMBL/GenBank/DDBJ databases">
        <title>Sequencing, de novo assembly and annotation of complete genome of a new Thraustochytrid species, strain FCC1311.</title>
        <authorList>
            <person name="Sedici K."/>
            <person name="Godart F."/>
            <person name="Aiese Cigliano R."/>
            <person name="Sanseverino W."/>
            <person name="Barakat M."/>
            <person name="Ortet P."/>
            <person name="Marechal E."/>
            <person name="Cagnac O."/>
            <person name="Amato A."/>
        </authorList>
    </citation>
    <scope>NUCLEOTIDE SEQUENCE [LARGE SCALE GENOMIC DNA]</scope>
</reference>
<dbReference type="PANTHER" id="PTHR34560">
    <property type="entry name" value="POLYKETIDE CYCLASE/DEHYDRASE/LIPID TRANSPORT SUPERFAMILY PROTEIN"/>
    <property type="match status" value="1"/>
</dbReference>
<dbReference type="SUPFAM" id="SSF55961">
    <property type="entry name" value="Bet v1-like"/>
    <property type="match status" value="1"/>
</dbReference>
<dbReference type="InParanoid" id="A0A2R5GK85"/>
<dbReference type="AlphaFoldDB" id="A0A2R5GK85"/>
<evidence type="ECO:0000256" key="1">
    <source>
        <dbReference type="SAM" id="Coils"/>
    </source>
</evidence>
<feature type="compositionally biased region" description="Basic and acidic residues" evidence="2">
    <location>
        <begin position="344"/>
        <end position="367"/>
    </location>
</feature>
<feature type="compositionally biased region" description="Acidic residues" evidence="2">
    <location>
        <begin position="368"/>
        <end position="380"/>
    </location>
</feature>
<name>A0A2R5GK85_9STRA</name>
<comment type="caution">
    <text evidence="3">The sequence shown here is derived from an EMBL/GenBank/DDBJ whole genome shotgun (WGS) entry which is preliminary data.</text>
</comment>
<dbReference type="EMBL" id="BEYU01000071">
    <property type="protein sequence ID" value="GBG30138.1"/>
    <property type="molecule type" value="Genomic_DNA"/>
</dbReference>
<protein>
    <submittedName>
        <fullName evidence="3">Uncharacterized protein</fullName>
    </submittedName>
</protein>